<dbReference type="AlphaFoldDB" id="A0A0B7G647"/>
<evidence type="ECO:0000313" key="2">
    <source>
        <dbReference type="Proteomes" id="UP000059188"/>
    </source>
</evidence>
<accession>A0A0B7G647</accession>
<proteinExistence type="predicted"/>
<protein>
    <submittedName>
        <fullName evidence="1">Uncharacterized protein</fullName>
    </submittedName>
</protein>
<name>A0A0B7G647_THACB</name>
<evidence type="ECO:0000313" key="1">
    <source>
        <dbReference type="EMBL" id="CEL63972.1"/>
    </source>
</evidence>
<reference evidence="1 2" key="1">
    <citation type="submission" date="2014-11" db="EMBL/GenBank/DDBJ databases">
        <authorList>
            <person name="Wibberg Daniel"/>
        </authorList>
    </citation>
    <scope>NUCLEOTIDE SEQUENCE [LARGE SCALE GENOMIC DNA]</scope>
    <source>
        <strain evidence="1">Rhizoctonia solani AG1-IB 7/3/14</strain>
    </source>
</reference>
<keyword evidence="2" id="KW-1185">Reference proteome</keyword>
<dbReference type="Proteomes" id="UP000059188">
    <property type="component" value="Unassembled WGS sequence"/>
</dbReference>
<gene>
    <name evidence="1" type="ORF">RSOLAG1IB_10955</name>
</gene>
<sequence>MAVKAAQGAVNTLAWVSFALLDAPGALFGIMFLGSMVVAAAVVAPGLPGMALAFGVSVPDAFQTGLEDRFEVEFLHLAPPVVNVDEG</sequence>
<organism evidence="1 2">
    <name type="scientific">Thanatephorus cucumeris (strain AG1-IB / isolate 7/3/14)</name>
    <name type="common">Lettuce bottom rot fungus</name>
    <name type="synonym">Rhizoctonia solani</name>
    <dbReference type="NCBI Taxonomy" id="1108050"/>
    <lineage>
        <taxon>Eukaryota</taxon>
        <taxon>Fungi</taxon>
        <taxon>Dikarya</taxon>
        <taxon>Basidiomycota</taxon>
        <taxon>Agaricomycotina</taxon>
        <taxon>Agaricomycetes</taxon>
        <taxon>Cantharellales</taxon>
        <taxon>Ceratobasidiaceae</taxon>
        <taxon>Rhizoctonia</taxon>
        <taxon>Rhizoctonia solani AG-1</taxon>
    </lineage>
</organism>
<dbReference type="EMBL" id="LN679191">
    <property type="protein sequence ID" value="CEL63972.1"/>
    <property type="molecule type" value="Genomic_DNA"/>
</dbReference>